<dbReference type="Proteomes" id="UP000192266">
    <property type="component" value="Unassembled WGS sequence"/>
</dbReference>
<dbReference type="SUPFAM" id="SSF51182">
    <property type="entry name" value="RmlC-like cupins"/>
    <property type="match status" value="1"/>
</dbReference>
<dbReference type="AlphaFoldDB" id="A0A1W1V7R6"/>
<evidence type="ECO:0000259" key="1">
    <source>
        <dbReference type="Pfam" id="PF07883"/>
    </source>
</evidence>
<reference evidence="2 3" key="1">
    <citation type="submission" date="2017-04" db="EMBL/GenBank/DDBJ databases">
        <authorList>
            <person name="Afonso C.L."/>
            <person name="Miller P.J."/>
            <person name="Scott M.A."/>
            <person name="Spackman E."/>
            <person name="Goraichik I."/>
            <person name="Dimitrov K.M."/>
            <person name="Suarez D.L."/>
            <person name="Swayne D.E."/>
        </authorList>
    </citation>
    <scope>NUCLEOTIDE SEQUENCE [LARGE SCALE GENOMIC DNA]</scope>
    <source>
        <strain evidence="2 3">DSM 11622</strain>
    </source>
</reference>
<feature type="domain" description="Cupin type-2" evidence="1">
    <location>
        <begin position="45"/>
        <end position="109"/>
    </location>
</feature>
<dbReference type="Gene3D" id="2.60.120.10">
    <property type="entry name" value="Jelly Rolls"/>
    <property type="match status" value="1"/>
</dbReference>
<dbReference type="RefSeq" id="WP_084444356.1">
    <property type="nucleotide sequence ID" value="NZ_FWWW01000052.1"/>
</dbReference>
<name>A0A1W1V7R6_9BACT</name>
<dbReference type="PANTHER" id="PTHR36440">
    <property type="entry name" value="PUTATIVE (AFU_ORTHOLOGUE AFUA_8G07350)-RELATED"/>
    <property type="match status" value="1"/>
</dbReference>
<sequence length="147" mass="16059">MNATAKILKAEDGVRLTVLGDHQCIKLSGKDTNNQFTLIEQWNDPGIGVPKHVHANEGEVFHVLEGTVEFQIEDTVQTLKAGELTYVPRGVAHRFTIVGDTKAKVHLSIFPAGIERMFEEMNQLPSGPPDVAVVTVICAKYGVTILP</sequence>
<dbReference type="PANTHER" id="PTHR36440:SF1">
    <property type="entry name" value="PUTATIVE (AFU_ORTHOLOGUE AFUA_8G07350)-RELATED"/>
    <property type="match status" value="1"/>
</dbReference>
<protein>
    <submittedName>
        <fullName evidence="2">Cupin 2 conserved barrel domain protein</fullName>
    </submittedName>
</protein>
<dbReference type="STRING" id="645990.SAMN00120144_0903"/>
<gene>
    <name evidence="2" type="ORF">SAMN00120144_0903</name>
</gene>
<dbReference type="InterPro" id="IPR013096">
    <property type="entry name" value="Cupin_2"/>
</dbReference>
<keyword evidence="3" id="KW-1185">Reference proteome</keyword>
<dbReference type="InterPro" id="IPR011051">
    <property type="entry name" value="RmlC_Cupin_sf"/>
</dbReference>
<accession>A0A1W1V7R6</accession>
<proteinExistence type="predicted"/>
<evidence type="ECO:0000313" key="3">
    <source>
        <dbReference type="Proteomes" id="UP000192266"/>
    </source>
</evidence>
<dbReference type="InterPro" id="IPR053146">
    <property type="entry name" value="QDO-like"/>
</dbReference>
<dbReference type="EMBL" id="FWWW01000052">
    <property type="protein sequence ID" value="SMB89303.1"/>
    <property type="molecule type" value="Genomic_DNA"/>
</dbReference>
<evidence type="ECO:0000313" key="2">
    <source>
        <dbReference type="EMBL" id="SMB89303.1"/>
    </source>
</evidence>
<dbReference type="OrthoDB" id="1423961at2"/>
<organism evidence="2 3">
    <name type="scientific">Hymenobacter roseosalivarius DSM 11622</name>
    <dbReference type="NCBI Taxonomy" id="645990"/>
    <lineage>
        <taxon>Bacteria</taxon>
        <taxon>Pseudomonadati</taxon>
        <taxon>Bacteroidota</taxon>
        <taxon>Cytophagia</taxon>
        <taxon>Cytophagales</taxon>
        <taxon>Hymenobacteraceae</taxon>
        <taxon>Hymenobacter</taxon>
    </lineage>
</organism>
<dbReference type="Pfam" id="PF07883">
    <property type="entry name" value="Cupin_2"/>
    <property type="match status" value="1"/>
</dbReference>
<dbReference type="InterPro" id="IPR014710">
    <property type="entry name" value="RmlC-like_jellyroll"/>
</dbReference>